<evidence type="ECO:0000256" key="1">
    <source>
        <dbReference type="SAM" id="MobiDB-lite"/>
    </source>
</evidence>
<reference evidence="2" key="1">
    <citation type="journal article" date="2023" name="G3 (Bethesda)">
        <title>A reference genome for the long-term kleptoplast-retaining sea slug Elysia crispata morphotype clarki.</title>
        <authorList>
            <person name="Eastman K.E."/>
            <person name="Pendleton A.L."/>
            <person name="Shaikh M.A."/>
            <person name="Suttiyut T."/>
            <person name="Ogas R."/>
            <person name="Tomko P."/>
            <person name="Gavelis G."/>
            <person name="Widhalm J.R."/>
            <person name="Wisecaver J.H."/>
        </authorList>
    </citation>
    <scope>NUCLEOTIDE SEQUENCE</scope>
    <source>
        <strain evidence="2">ECLA1</strain>
    </source>
</reference>
<dbReference type="EMBL" id="JAWDGP010001626">
    <property type="protein sequence ID" value="KAK3789888.1"/>
    <property type="molecule type" value="Genomic_DNA"/>
</dbReference>
<organism evidence="2 3">
    <name type="scientific">Elysia crispata</name>
    <name type="common">lettuce slug</name>
    <dbReference type="NCBI Taxonomy" id="231223"/>
    <lineage>
        <taxon>Eukaryota</taxon>
        <taxon>Metazoa</taxon>
        <taxon>Spiralia</taxon>
        <taxon>Lophotrochozoa</taxon>
        <taxon>Mollusca</taxon>
        <taxon>Gastropoda</taxon>
        <taxon>Heterobranchia</taxon>
        <taxon>Euthyneura</taxon>
        <taxon>Panpulmonata</taxon>
        <taxon>Sacoglossa</taxon>
        <taxon>Placobranchoidea</taxon>
        <taxon>Plakobranchidae</taxon>
        <taxon>Elysia</taxon>
    </lineage>
</organism>
<dbReference type="Proteomes" id="UP001283361">
    <property type="component" value="Unassembled WGS sequence"/>
</dbReference>
<protein>
    <submittedName>
        <fullName evidence="2">Uncharacterized protein</fullName>
    </submittedName>
</protein>
<comment type="caution">
    <text evidence="2">The sequence shown here is derived from an EMBL/GenBank/DDBJ whole genome shotgun (WGS) entry which is preliminary data.</text>
</comment>
<feature type="region of interest" description="Disordered" evidence="1">
    <location>
        <begin position="157"/>
        <end position="181"/>
    </location>
</feature>
<sequence length="181" mass="19962">MTTSLPRALNSCADLCWHYFPLDGSELSSCPGISPCPTPGSSGQGLLGRAVSSVSSKSDLVFVGDSHDRLRIELKSFYVINTPYIQRYGASQSSTTRFFPCTGYRAIGRLNQQQQDLSLGLATELQSVPNIKNKIFLLYWLQSYRASEPATARSFSGISNRATERPKHQKQNLSHVLATEL</sequence>
<name>A0AAE1ALJ4_9GAST</name>
<dbReference type="AlphaFoldDB" id="A0AAE1ALJ4"/>
<proteinExistence type="predicted"/>
<evidence type="ECO:0000313" key="2">
    <source>
        <dbReference type="EMBL" id="KAK3789888.1"/>
    </source>
</evidence>
<gene>
    <name evidence="2" type="ORF">RRG08_060441</name>
</gene>
<keyword evidence="3" id="KW-1185">Reference proteome</keyword>
<accession>A0AAE1ALJ4</accession>
<evidence type="ECO:0000313" key="3">
    <source>
        <dbReference type="Proteomes" id="UP001283361"/>
    </source>
</evidence>